<dbReference type="EMBL" id="HBUF01176394">
    <property type="protein sequence ID" value="CAG6654085.1"/>
    <property type="molecule type" value="Transcribed_RNA"/>
</dbReference>
<organism evidence="1">
    <name type="scientific">Cacopsylla melanoneura</name>
    <dbReference type="NCBI Taxonomy" id="428564"/>
    <lineage>
        <taxon>Eukaryota</taxon>
        <taxon>Metazoa</taxon>
        <taxon>Ecdysozoa</taxon>
        <taxon>Arthropoda</taxon>
        <taxon>Hexapoda</taxon>
        <taxon>Insecta</taxon>
        <taxon>Pterygota</taxon>
        <taxon>Neoptera</taxon>
        <taxon>Paraneoptera</taxon>
        <taxon>Hemiptera</taxon>
        <taxon>Sternorrhyncha</taxon>
        <taxon>Psylloidea</taxon>
        <taxon>Psyllidae</taxon>
        <taxon>Psyllinae</taxon>
        <taxon>Cacopsylla</taxon>
    </lineage>
</organism>
<dbReference type="AlphaFoldDB" id="A0A8D8RMZ6"/>
<protein>
    <submittedName>
        <fullName evidence="1">Uncharacterized protein</fullName>
    </submittedName>
</protein>
<reference evidence="1" key="1">
    <citation type="submission" date="2021-05" db="EMBL/GenBank/DDBJ databases">
        <authorList>
            <person name="Alioto T."/>
            <person name="Alioto T."/>
            <person name="Gomez Garrido J."/>
        </authorList>
    </citation>
    <scope>NUCLEOTIDE SEQUENCE</scope>
</reference>
<evidence type="ECO:0000313" key="1">
    <source>
        <dbReference type="EMBL" id="CAG6654085.1"/>
    </source>
</evidence>
<sequence>MWRTQDQVTTRVKFPSTSVSKWNTLFFNILPSLHTIRTTTSQPNLPQTITSPANLLETTITSPANQEITNFPNLETINFPNLEISTSPNQEERSKSLRSPTKFPRLSTFRVLKM</sequence>
<name>A0A8D8RMZ6_9HEMI</name>
<proteinExistence type="predicted"/>
<accession>A0A8D8RMZ6</accession>